<dbReference type="EMBL" id="BAABDI010000030">
    <property type="protein sequence ID" value="GAA3986613.1"/>
    <property type="molecule type" value="Genomic_DNA"/>
</dbReference>
<evidence type="ECO:0000313" key="3">
    <source>
        <dbReference type="Proteomes" id="UP001501556"/>
    </source>
</evidence>
<dbReference type="Pfam" id="PF21601">
    <property type="entry name" value="GldM_2nd"/>
    <property type="match status" value="1"/>
</dbReference>
<gene>
    <name evidence="2" type="ORF">GCM10022407_34230</name>
</gene>
<evidence type="ECO:0000313" key="2">
    <source>
        <dbReference type="EMBL" id="GAA3986613.1"/>
    </source>
</evidence>
<dbReference type="Proteomes" id="UP001501556">
    <property type="component" value="Unassembled WGS sequence"/>
</dbReference>
<organism evidence="2 3">
    <name type="scientific">Hymenobacter antarcticus</name>
    <dbReference type="NCBI Taxonomy" id="486270"/>
    <lineage>
        <taxon>Bacteria</taxon>
        <taxon>Pseudomonadati</taxon>
        <taxon>Bacteroidota</taxon>
        <taxon>Cytophagia</taxon>
        <taxon>Cytophagales</taxon>
        <taxon>Hymenobacteraceae</taxon>
        <taxon>Hymenobacter</taxon>
    </lineage>
</organism>
<reference evidence="3" key="1">
    <citation type="journal article" date="2019" name="Int. J. Syst. Evol. Microbiol.">
        <title>The Global Catalogue of Microorganisms (GCM) 10K type strain sequencing project: providing services to taxonomists for standard genome sequencing and annotation.</title>
        <authorList>
            <consortium name="The Broad Institute Genomics Platform"/>
            <consortium name="The Broad Institute Genome Sequencing Center for Infectious Disease"/>
            <person name="Wu L."/>
            <person name="Ma J."/>
        </authorList>
    </citation>
    <scope>NUCLEOTIDE SEQUENCE [LARGE SCALE GENOMIC DNA]</scope>
    <source>
        <strain evidence="3">JCM 17217</strain>
    </source>
</reference>
<feature type="domain" description="Gliding motility-associated protein GldM first immunoglobulin-like" evidence="1">
    <location>
        <begin position="131"/>
        <end position="220"/>
    </location>
</feature>
<dbReference type="InterPro" id="IPR048405">
    <property type="entry name" value="GldM_Ig-like-1"/>
</dbReference>
<proteinExistence type="predicted"/>
<evidence type="ECO:0000259" key="1">
    <source>
        <dbReference type="Pfam" id="PF21601"/>
    </source>
</evidence>
<name>A0ABP7QSB1_9BACT</name>
<accession>A0ABP7QSB1</accession>
<comment type="caution">
    <text evidence="2">The sequence shown here is derived from an EMBL/GenBank/DDBJ whole genome shotgun (WGS) entry which is preliminary data.</text>
</comment>
<keyword evidence="3" id="KW-1185">Reference proteome</keyword>
<sequence length="223" mass="24466">MLAVRARLLARANQQPNKALNAGHETEVEAVLRPADPVGPAQKLRQQQVRYMRHLRLFVPAPSTLADAVARDAELAAAVARPDFYYGRQSVAEAVALLTQQVAAVRAYEAVALQNQAGKLGSTWHNYMIRLEAHAVPESKTVAPGELYQAELYLTDVLNGRPLSITVDGQPIRVGPDGRGHVAFRVPAGSPPGLAYWEGRIRAVIYGQDTTFRLRVPYTIKVR</sequence>
<protein>
    <recommendedName>
        <fullName evidence="1">Gliding motility-associated protein GldM first immunoglobulin-like domain-containing protein</fullName>
    </recommendedName>
</protein>